<dbReference type="AlphaFoldDB" id="A0A0S4QFN6"/>
<sequence>MFPDTNGAQARKAYIVETMAANPAYTEYDYVTGGVLIRVSRLVTADQVDMYEQALAEFGGGPTDGIDSSPAAVPPAGSAGAAGMGTAAEITDLY</sequence>
<accession>A0A0S4QFN6</accession>
<dbReference type="EMBL" id="FAOZ01000002">
    <property type="protein sequence ID" value="CUU54094.1"/>
    <property type="molecule type" value="Genomic_DNA"/>
</dbReference>
<evidence type="ECO:0000313" key="2">
    <source>
        <dbReference type="EMBL" id="CUU54094.1"/>
    </source>
</evidence>
<organism evidence="2 3">
    <name type="scientific">Parafrankia irregularis</name>
    <dbReference type="NCBI Taxonomy" id="795642"/>
    <lineage>
        <taxon>Bacteria</taxon>
        <taxon>Bacillati</taxon>
        <taxon>Actinomycetota</taxon>
        <taxon>Actinomycetes</taxon>
        <taxon>Frankiales</taxon>
        <taxon>Frankiaceae</taxon>
        <taxon>Parafrankia</taxon>
    </lineage>
</organism>
<keyword evidence="3" id="KW-1185">Reference proteome</keyword>
<name>A0A0S4QFN6_9ACTN</name>
<evidence type="ECO:0000313" key="3">
    <source>
        <dbReference type="Proteomes" id="UP000198802"/>
    </source>
</evidence>
<gene>
    <name evidence="2" type="ORF">Ga0074812_10297</name>
</gene>
<dbReference type="Proteomes" id="UP000198802">
    <property type="component" value="Unassembled WGS sequence"/>
</dbReference>
<proteinExistence type="predicted"/>
<feature type="region of interest" description="Disordered" evidence="1">
    <location>
        <begin position="61"/>
        <end position="83"/>
    </location>
</feature>
<evidence type="ECO:0000256" key="1">
    <source>
        <dbReference type="SAM" id="MobiDB-lite"/>
    </source>
</evidence>
<protein>
    <submittedName>
        <fullName evidence="2">Uncharacterized protein</fullName>
    </submittedName>
</protein>
<feature type="compositionally biased region" description="Low complexity" evidence="1">
    <location>
        <begin position="68"/>
        <end position="83"/>
    </location>
</feature>
<reference evidence="3" key="1">
    <citation type="submission" date="2015-11" db="EMBL/GenBank/DDBJ databases">
        <authorList>
            <person name="Varghese N."/>
        </authorList>
    </citation>
    <scope>NUCLEOTIDE SEQUENCE [LARGE SCALE GENOMIC DNA]</scope>
    <source>
        <strain evidence="3">DSM 45899</strain>
    </source>
</reference>
<dbReference type="RefSeq" id="WP_091271355.1">
    <property type="nucleotide sequence ID" value="NZ_FAOZ01000002.1"/>
</dbReference>